<evidence type="ECO:0000313" key="2">
    <source>
        <dbReference type="EMBL" id="GFU42224.1"/>
    </source>
</evidence>
<dbReference type="Proteomes" id="UP000887013">
    <property type="component" value="Unassembled WGS sequence"/>
</dbReference>
<protein>
    <submittedName>
        <fullName evidence="2">Uncharacterized protein</fullName>
    </submittedName>
</protein>
<sequence>MTFNPSHKSCQNVWPNVGKERNPEKGKNVPNDWSQAMLLSSHPTHSPLFLPPLSIVVCHGSRAPAQRTGVVIPQHVVHQTMHENHHGHMMVFVHTIVCRQMGHCSAAWKAEGGQS</sequence>
<dbReference type="AlphaFoldDB" id="A0A8X6US02"/>
<feature type="compositionally biased region" description="Basic and acidic residues" evidence="1">
    <location>
        <begin position="18"/>
        <end position="27"/>
    </location>
</feature>
<gene>
    <name evidence="2" type="ORF">NPIL_350271</name>
</gene>
<organism evidence="2 3">
    <name type="scientific">Nephila pilipes</name>
    <name type="common">Giant wood spider</name>
    <name type="synonym">Nephila maculata</name>
    <dbReference type="NCBI Taxonomy" id="299642"/>
    <lineage>
        <taxon>Eukaryota</taxon>
        <taxon>Metazoa</taxon>
        <taxon>Ecdysozoa</taxon>
        <taxon>Arthropoda</taxon>
        <taxon>Chelicerata</taxon>
        <taxon>Arachnida</taxon>
        <taxon>Araneae</taxon>
        <taxon>Araneomorphae</taxon>
        <taxon>Entelegynae</taxon>
        <taxon>Araneoidea</taxon>
        <taxon>Nephilidae</taxon>
        <taxon>Nephila</taxon>
    </lineage>
</organism>
<dbReference type="EMBL" id="BMAW01036014">
    <property type="protein sequence ID" value="GFU42224.1"/>
    <property type="molecule type" value="Genomic_DNA"/>
</dbReference>
<reference evidence="2" key="1">
    <citation type="submission" date="2020-08" db="EMBL/GenBank/DDBJ databases">
        <title>Multicomponent nature underlies the extraordinary mechanical properties of spider dragline silk.</title>
        <authorList>
            <person name="Kono N."/>
            <person name="Nakamura H."/>
            <person name="Mori M."/>
            <person name="Yoshida Y."/>
            <person name="Ohtoshi R."/>
            <person name="Malay A.D."/>
            <person name="Moran D.A.P."/>
            <person name="Tomita M."/>
            <person name="Numata K."/>
            <person name="Arakawa K."/>
        </authorList>
    </citation>
    <scope>NUCLEOTIDE SEQUENCE</scope>
</reference>
<proteinExistence type="predicted"/>
<keyword evidence="3" id="KW-1185">Reference proteome</keyword>
<evidence type="ECO:0000313" key="3">
    <source>
        <dbReference type="Proteomes" id="UP000887013"/>
    </source>
</evidence>
<feature type="region of interest" description="Disordered" evidence="1">
    <location>
        <begin position="1"/>
        <end position="29"/>
    </location>
</feature>
<feature type="compositionally biased region" description="Polar residues" evidence="1">
    <location>
        <begin position="1"/>
        <end position="14"/>
    </location>
</feature>
<evidence type="ECO:0000256" key="1">
    <source>
        <dbReference type="SAM" id="MobiDB-lite"/>
    </source>
</evidence>
<name>A0A8X6US02_NEPPI</name>
<comment type="caution">
    <text evidence="2">The sequence shown here is derived from an EMBL/GenBank/DDBJ whole genome shotgun (WGS) entry which is preliminary data.</text>
</comment>
<accession>A0A8X6US02</accession>